<evidence type="ECO:0000313" key="2">
    <source>
        <dbReference type="EMBL" id="CAE0364106.1"/>
    </source>
</evidence>
<sequence>MAKHGLVAVPILILSYIILCLRIKEVKRRAWILTTLAACFVAPRALILHCKYAFPGLGFNEKKLLQNDEAAEMSICFFVWYLICDCVVGFFFYSNMIGFLEGWIHHTFYIGYYLYVMYAGCGIAASITFAIETPQIILGLGHVFPRLRADRLFGVVFFQFRILYHFWLGLHWLYLKHPLQRLWPIIFSLLGLHLHWFFKWITGLRTRLARLSSSSRTSEVQHTAISEERGKSVPLTLPSSAHVRRMRRQN</sequence>
<proteinExistence type="predicted"/>
<feature type="transmembrane region" description="Helical" evidence="1">
    <location>
        <begin position="152"/>
        <end position="175"/>
    </location>
</feature>
<reference evidence="2" key="1">
    <citation type="submission" date="2021-01" db="EMBL/GenBank/DDBJ databases">
        <authorList>
            <person name="Corre E."/>
            <person name="Pelletier E."/>
            <person name="Niang G."/>
            <person name="Scheremetjew M."/>
            <person name="Finn R."/>
            <person name="Kale V."/>
            <person name="Holt S."/>
            <person name="Cochrane G."/>
            <person name="Meng A."/>
            <person name="Brown T."/>
            <person name="Cohen L."/>
        </authorList>
    </citation>
    <scope>NUCLEOTIDE SEQUENCE</scope>
    <source>
        <strain evidence="2">CCMP1510</strain>
    </source>
</reference>
<feature type="transmembrane region" description="Helical" evidence="1">
    <location>
        <begin position="112"/>
        <end position="131"/>
    </location>
</feature>
<feature type="transmembrane region" description="Helical" evidence="1">
    <location>
        <begin position="75"/>
        <end position="100"/>
    </location>
</feature>
<gene>
    <name evidence="2" type="ORF">ALAG00032_LOCUS4847</name>
</gene>
<evidence type="ECO:0000256" key="1">
    <source>
        <dbReference type="SAM" id="Phobius"/>
    </source>
</evidence>
<feature type="transmembrane region" description="Helical" evidence="1">
    <location>
        <begin position="181"/>
        <end position="198"/>
    </location>
</feature>
<name>A0A7S3JT00_9STRA</name>
<dbReference type="AlphaFoldDB" id="A0A7S3JT00"/>
<evidence type="ECO:0008006" key="3">
    <source>
        <dbReference type="Google" id="ProtNLM"/>
    </source>
</evidence>
<dbReference type="EMBL" id="HBIJ01006904">
    <property type="protein sequence ID" value="CAE0364106.1"/>
    <property type="molecule type" value="Transcribed_RNA"/>
</dbReference>
<organism evidence="2">
    <name type="scientific">Aureoumbra lagunensis</name>
    <dbReference type="NCBI Taxonomy" id="44058"/>
    <lineage>
        <taxon>Eukaryota</taxon>
        <taxon>Sar</taxon>
        <taxon>Stramenopiles</taxon>
        <taxon>Ochrophyta</taxon>
        <taxon>Pelagophyceae</taxon>
        <taxon>Pelagomonadales</taxon>
        <taxon>Aureoumbra</taxon>
    </lineage>
</organism>
<keyword evidence="1" id="KW-0812">Transmembrane</keyword>
<keyword evidence="1" id="KW-1133">Transmembrane helix</keyword>
<accession>A0A7S3JT00</accession>
<protein>
    <recommendedName>
        <fullName evidence="3">TLC domain-containing protein</fullName>
    </recommendedName>
</protein>
<keyword evidence="1" id="KW-0472">Membrane</keyword>